<dbReference type="InterPro" id="IPR029149">
    <property type="entry name" value="Creatin/AminoP/Spt16_N"/>
</dbReference>
<dbReference type="CDD" id="cd01066">
    <property type="entry name" value="APP_MetAP"/>
    <property type="match status" value="1"/>
</dbReference>
<evidence type="ECO:0000259" key="1">
    <source>
        <dbReference type="Pfam" id="PF00557"/>
    </source>
</evidence>
<name>A0A327L2U1_9BRAD</name>
<dbReference type="InterPro" id="IPR036005">
    <property type="entry name" value="Creatinase/aminopeptidase-like"/>
</dbReference>
<dbReference type="PANTHER" id="PTHR46112:SF2">
    <property type="entry name" value="XAA-PRO AMINOPEPTIDASE P-RELATED"/>
    <property type="match status" value="1"/>
</dbReference>
<dbReference type="AlphaFoldDB" id="A0A327L2U1"/>
<dbReference type="EMBL" id="NPEX01000057">
    <property type="protein sequence ID" value="RAI44133.1"/>
    <property type="molecule type" value="Genomic_DNA"/>
</dbReference>
<evidence type="ECO:0000313" key="2">
    <source>
        <dbReference type="EMBL" id="RAI44133.1"/>
    </source>
</evidence>
<proteinExistence type="predicted"/>
<dbReference type="Proteomes" id="UP000249130">
    <property type="component" value="Unassembled WGS sequence"/>
</dbReference>
<dbReference type="InterPro" id="IPR050659">
    <property type="entry name" value="Peptidase_M24B"/>
</dbReference>
<dbReference type="Gene3D" id="3.40.350.10">
    <property type="entry name" value="Creatinase/prolidase N-terminal domain"/>
    <property type="match status" value="1"/>
</dbReference>
<dbReference type="InterPro" id="IPR000994">
    <property type="entry name" value="Pept_M24"/>
</dbReference>
<sequence>MHYRDDMREIAEAARARTFAAARDDATVIVSTDTNHVGWLTGYRSVLADADRYFRCAAIVTPNRTVLVTGTSDAAPALEVLRDPTCVHRYGVFYVSSVEGGIDLASMPTVEASFADALAAALKAHVGPADVVGIDGVTPADLQQVEALVGGAKTFDARPAVIKARSVKSPGEIAVMRHAATITERGLEKAFAAARPGMTELDLATIISTEMVAGGGIPRFVVVTAGDRAALADAYATRAVLKPGDLVRVDLGCTVDGYWCDMARTAVMGEPTPLQRDRYQALLDGELAQLAIAKAGITAGALFDVAVNRVRQGALPNYQRSHCGHGLGIGPHEFPTLNVANRDVEIVENMVLCVETPFYELGWGGMMVEDVILIRPDGHESFTKLPRELRVLG</sequence>
<dbReference type="SUPFAM" id="SSF53092">
    <property type="entry name" value="Creatinase/prolidase N-terminal domain"/>
    <property type="match status" value="1"/>
</dbReference>
<dbReference type="OrthoDB" id="9806388at2"/>
<dbReference type="SUPFAM" id="SSF55920">
    <property type="entry name" value="Creatinase/aminopeptidase"/>
    <property type="match status" value="1"/>
</dbReference>
<evidence type="ECO:0000313" key="3">
    <source>
        <dbReference type="Proteomes" id="UP000249130"/>
    </source>
</evidence>
<feature type="domain" description="Peptidase M24" evidence="1">
    <location>
        <begin position="175"/>
        <end position="375"/>
    </location>
</feature>
<dbReference type="Gene3D" id="3.90.230.10">
    <property type="entry name" value="Creatinase/methionine aminopeptidase superfamily"/>
    <property type="match status" value="1"/>
</dbReference>
<dbReference type="RefSeq" id="WP_111419060.1">
    <property type="nucleotide sequence ID" value="NZ_NPEX01000057.1"/>
</dbReference>
<dbReference type="PANTHER" id="PTHR46112">
    <property type="entry name" value="AMINOPEPTIDASE"/>
    <property type="match status" value="1"/>
</dbReference>
<reference evidence="2 3" key="1">
    <citation type="submission" date="2017-07" db="EMBL/GenBank/DDBJ databases">
        <title>Draft Genome Sequences of Select Purple Nonsulfur Bacteria.</title>
        <authorList>
            <person name="Lasarre B."/>
            <person name="Mckinlay J.B."/>
        </authorList>
    </citation>
    <scope>NUCLEOTIDE SEQUENCE [LARGE SCALE GENOMIC DNA]</scope>
    <source>
        <strain evidence="2 3">DSM 5909</strain>
    </source>
</reference>
<protein>
    <recommendedName>
        <fullName evidence="1">Peptidase M24 domain-containing protein</fullName>
    </recommendedName>
</protein>
<keyword evidence="3" id="KW-1185">Reference proteome</keyword>
<organism evidence="2 3">
    <name type="scientific">Rhodoplanes roseus</name>
    <dbReference type="NCBI Taxonomy" id="29409"/>
    <lineage>
        <taxon>Bacteria</taxon>
        <taxon>Pseudomonadati</taxon>
        <taxon>Pseudomonadota</taxon>
        <taxon>Alphaproteobacteria</taxon>
        <taxon>Hyphomicrobiales</taxon>
        <taxon>Nitrobacteraceae</taxon>
        <taxon>Rhodoplanes</taxon>
    </lineage>
</organism>
<dbReference type="Pfam" id="PF00557">
    <property type="entry name" value="Peptidase_M24"/>
    <property type="match status" value="1"/>
</dbReference>
<gene>
    <name evidence="2" type="ORF">CH341_10855</name>
</gene>
<comment type="caution">
    <text evidence="2">The sequence shown here is derived from an EMBL/GenBank/DDBJ whole genome shotgun (WGS) entry which is preliminary data.</text>
</comment>
<accession>A0A327L2U1</accession>